<dbReference type="InterPro" id="IPR009367">
    <property type="entry name" value="Elm1-like"/>
</dbReference>
<comment type="caution">
    <text evidence="1">The sequence shown here is derived from an EMBL/GenBank/DDBJ whole genome shotgun (WGS) entry which is preliminary data.</text>
</comment>
<proteinExistence type="predicted"/>
<reference evidence="1 2" key="1">
    <citation type="journal article" date="2018" name="Genome Announc.">
        <title>Draft Genome Sequence of "Candidatus Phycosocius bacilliformis," an Alphaproteobacterial Ectosymbiont of the Hydrocarbon-Producing Green Alga Botryococcus braunii.</title>
        <authorList>
            <person name="Tanabe Y."/>
            <person name="Yamaguchi H."/>
            <person name="Watanabe M.M."/>
        </authorList>
    </citation>
    <scope>NUCLEOTIDE SEQUENCE [LARGE SCALE GENOMIC DNA]</scope>
    <source>
        <strain evidence="1 2">BOTRYCO-2</strain>
    </source>
</reference>
<dbReference type="EMBL" id="BFBR01000006">
    <property type="protein sequence ID" value="GBF58476.1"/>
    <property type="molecule type" value="Genomic_DNA"/>
</dbReference>
<dbReference type="Gene3D" id="3.40.50.20">
    <property type="match status" value="1"/>
</dbReference>
<dbReference type="RefSeq" id="WP_108985334.1">
    <property type="nucleotide sequence ID" value="NZ_BFBR01000006.1"/>
</dbReference>
<accession>A0A2P2EBN0</accession>
<name>A0A2P2EBN0_9PROT</name>
<sequence length="326" mass="36003">MDGPEVAVWCVSDGRAGIERQTLAVAHALGELVATRVRVLRLQPEGFQLNLPPSLWPFAKAALPAEQAARLQPPWPDVWIANGRRSIPYSLRMKKWSAGQSLVVQLQDPRVNPKRFDLVAPPQHDGLTGDNVVSTLGAPVWYSAKQIEAANALIPPSRYPAKRQVMVILGGTSKRHQLSLARAHAIVAELQRLAHQDVHLMITTSRRTPKPAEDLFRAFAFTANADFFANETRDGPNPYLAWLSRAEAALVSEDSTNMMTDVAFFGIPLHLIKLEGGDAKFDKLHTAFVDRGAARWFNGSLTPWAYEPIRDAMDIAEAIKARLITA</sequence>
<dbReference type="PANTHER" id="PTHR33986">
    <property type="entry name" value="OS02G0535700 PROTEIN"/>
    <property type="match status" value="1"/>
</dbReference>
<evidence type="ECO:0008006" key="3">
    <source>
        <dbReference type="Google" id="ProtNLM"/>
    </source>
</evidence>
<protein>
    <recommendedName>
        <fullName evidence="3">Nucleoside-diphosphate sugar epimerase</fullName>
    </recommendedName>
</protein>
<evidence type="ECO:0000313" key="2">
    <source>
        <dbReference type="Proteomes" id="UP000245086"/>
    </source>
</evidence>
<organism evidence="1 2">
    <name type="scientific">Candidatus Phycosocius bacilliformis</name>
    <dbReference type="NCBI Taxonomy" id="1445552"/>
    <lineage>
        <taxon>Bacteria</taxon>
        <taxon>Pseudomonadati</taxon>
        <taxon>Pseudomonadota</taxon>
        <taxon>Alphaproteobacteria</taxon>
        <taxon>Caulobacterales</taxon>
        <taxon>Caulobacterales incertae sedis</taxon>
        <taxon>Candidatus Phycosocius</taxon>
    </lineage>
</organism>
<evidence type="ECO:0000313" key="1">
    <source>
        <dbReference type="EMBL" id="GBF58476.1"/>
    </source>
</evidence>
<keyword evidence="2" id="KW-1185">Reference proteome</keyword>
<dbReference type="Pfam" id="PF06258">
    <property type="entry name" value="Mito_fiss_Elm1"/>
    <property type="match status" value="1"/>
</dbReference>
<dbReference type="Proteomes" id="UP000245086">
    <property type="component" value="Unassembled WGS sequence"/>
</dbReference>
<dbReference type="PANTHER" id="PTHR33986:SF15">
    <property type="entry name" value="MITOCHONDRIAL FISSION PROTEIN ELM1"/>
    <property type="match status" value="1"/>
</dbReference>
<dbReference type="AlphaFoldDB" id="A0A2P2EBN0"/>
<dbReference type="OrthoDB" id="272235at2"/>
<gene>
    <name evidence="1" type="ORF">PbB2_02162</name>
</gene>